<keyword evidence="2 4" id="KW-0863">Zinc-finger</keyword>
<evidence type="ECO:0000256" key="4">
    <source>
        <dbReference type="PROSITE-ProRule" id="PRU00175"/>
    </source>
</evidence>
<reference evidence="7 8" key="1">
    <citation type="journal article" date="2011" name="Proc. Natl. Acad. Sci. U.S.A.">
        <title>Comparative genomics of xylose-fermenting fungi for enhanced biofuel production.</title>
        <authorList>
            <person name="Wohlbach D.J."/>
            <person name="Kuo A."/>
            <person name="Sato T.K."/>
            <person name="Potts K.M."/>
            <person name="Salamov A.A."/>
            <person name="LaButti K.M."/>
            <person name="Sun H."/>
            <person name="Clum A."/>
            <person name="Pangilinan J.L."/>
            <person name="Lindquist E.A."/>
            <person name="Lucas S."/>
            <person name="Lapidus A."/>
            <person name="Jin M."/>
            <person name="Gunawan C."/>
            <person name="Balan V."/>
            <person name="Dale B.E."/>
            <person name="Jeffries T.W."/>
            <person name="Zinkel R."/>
            <person name="Barry K.W."/>
            <person name="Grigoriev I.V."/>
            <person name="Gasch A.P."/>
        </authorList>
    </citation>
    <scope>NUCLEOTIDE SEQUENCE [LARGE SCALE GENOMIC DNA]</scope>
    <source>
        <strain evidence="8">ATCC 10573 / BCRC 21748 / CBS 615 / JCM 9827 / NBRC 10315 / NRRL Y-1498 / VKM Y-70</strain>
    </source>
</reference>
<keyword evidence="1" id="KW-0479">Metal-binding</keyword>
<evidence type="ECO:0000256" key="1">
    <source>
        <dbReference type="ARBA" id="ARBA00022723"/>
    </source>
</evidence>
<dbReference type="Proteomes" id="UP000000707">
    <property type="component" value="Unassembled WGS sequence"/>
</dbReference>
<gene>
    <name evidence="7" type="ORF">CANTEDRAFT_105449</name>
</gene>
<feature type="compositionally biased region" description="Polar residues" evidence="5">
    <location>
        <begin position="1"/>
        <end position="10"/>
    </location>
</feature>
<evidence type="ECO:0000256" key="2">
    <source>
        <dbReference type="ARBA" id="ARBA00022771"/>
    </source>
</evidence>
<dbReference type="Gene3D" id="3.30.40.10">
    <property type="entry name" value="Zinc/RING finger domain, C3HC4 (zinc finger)"/>
    <property type="match status" value="1"/>
</dbReference>
<dbReference type="PROSITE" id="PS50089">
    <property type="entry name" value="ZF_RING_2"/>
    <property type="match status" value="1"/>
</dbReference>
<dbReference type="EMBL" id="GL996521">
    <property type="protein sequence ID" value="EGV63993.1"/>
    <property type="molecule type" value="Genomic_DNA"/>
</dbReference>
<dbReference type="eggNOG" id="KOG2164">
    <property type="taxonomic scope" value="Eukaryota"/>
</dbReference>
<feature type="region of interest" description="Disordered" evidence="5">
    <location>
        <begin position="1"/>
        <end position="55"/>
    </location>
</feature>
<evidence type="ECO:0000256" key="3">
    <source>
        <dbReference type="ARBA" id="ARBA00022833"/>
    </source>
</evidence>
<dbReference type="OrthoDB" id="10255768at2759"/>
<protein>
    <recommendedName>
        <fullName evidence="6">RING-type domain-containing protein</fullName>
    </recommendedName>
</protein>
<dbReference type="GO" id="GO:0008270">
    <property type="term" value="F:zinc ion binding"/>
    <property type="evidence" value="ECO:0007669"/>
    <property type="project" value="UniProtKB-KW"/>
</dbReference>
<dbReference type="GO" id="GO:0032183">
    <property type="term" value="F:SUMO binding"/>
    <property type="evidence" value="ECO:0007669"/>
    <property type="project" value="TreeGrafter"/>
</dbReference>
<keyword evidence="3" id="KW-0862">Zinc</keyword>
<dbReference type="GO" id="GO:0006511">
    <property type="term" value="P:ubiquitin-dependent protein catabolic process"/>
    <property type="evidence" value="ECO:0007669"/>
    <property type="project" value="TreeGrafter"/>
</dbReference>
<evidence type="ECO:0000313" key="8">
    <source>
        <dbReference type="Proteomes" id="UP000000707"/>
    </source>
</evidence>
<dbReference type="GO" id="GO:0016567">
    <property type="term" value="P:protein ubiquitination"/>
    <property type="evidence" value="ECO:0007669"/>
    <property type="project" value="UniProtKB-UniPathway"/>
</dbReference>
<accession>G3B4N7</accession>
<dbReference type="InterPro" id="IPR049627">
    <property type="entry name" value="SLX8"/>
</dbReference>
<keyword evidence="8" id="KW-1185">Reference proteome</keyword>
<dbReference type="PANTHER" id="PTHR47094">
    <property type="entry name" value="ELFLESS, ISOFORM B"/>
    <property type="match status" value="1"/>
</dbReference>
<feature type="compositionally biased region" description="Basic and acidic residues" evidence="5">
    <location>
        <begin position="17"/>
        <end position="32"/>
    </location>
</feature>
<dbReference type="PANTHER" id="PTHR47094:SF1">
    <property type="entry name" value="RING-TYPE E3 UBIQUITIN TRANSFERASE"/>
    <property type="match status" value="1"/>
</dbReference>
<dbReference type="STRING" id="590646.G3B4N7"/>
<dbReference type="GO" id="GO:0061630">
    <property type="term" value="F:ubiquitin protein ligase activity"/>
    <property type="evidence" value="ECO:0007669"/>
    <property type="project" value="InterPro"/>
</dbReference>
<dbReference type="InterPro" id="IPR001841">
    <property type="entry name" value="Znf_RING"/>
</dbReference>
<dbReference type="InterPro" id="IPR017907">
    <property type="entry name" value="Znf_RING_CS"/>
</dbReference>
<dbReference type="SMART" id="SM00184">
    <property type="entry name" value="RING"/>
    <property type="match status" value="1"/>
</dbReference>
<evidence type="ECO:0000256" key="5">
    <source>
        <dbReference type="SAM" id="MobiDB-lite"/>
    </source>
</evidence>
<proteinExistence type="predicted"/>
<dbReference type="UniPathway" id="UPA00143"/>
<name>G3B4N7_CANTC</name>
<dbReference type="KEGG" id="cten:18245812"/>
<dbReference type="InterPro" id="IPR013083">
    <property type="entry name" value="Znf_RING/FYVE/PHD"/>
</dbReference>
<evidence type="ECO:0000259" key="6">
    <source>
        <dbReference type="PROSITE" id="PS50089"/>
    </source>
</evidence>
<dbReference type="SUPFAM" id="SSF57850">
    <property type="entry name" value="RING/U-box"/>
    <property type="match status" value="1"/>
</dbReference>
<sequence length="180" mass="19690">MPPSGNSSSTNKHRPKSGHDHSHSNSSDEVHHLGPAVPVTTTPPAPPVIDVDAHHSDVQSSPYLINLSEDDDDDDIKLLEIRNDTNDLLNNTHPLVTKKLSDVQCPICFDDITKATATSCGHIFCLECIQKSVASSNARGQTRGKRGVGLCPLCRKRVVFKDTVVMRMKVRMKQVKPPPV</sequence>
<organism evidence="8">
    <name type="scientific">Candida tenuis (strain ATCC 10573 / BCRC 21748 / CBS 615 / JCM 9827 / NBRC 10315 / NRRL Y-1498 / VKM Y-70)</name>
    <name type="common">Yeast</name>
    <name type="synonym">Yamadazyma tenuis</name>
    <dbReference type="NCBI Taxonomy" id="590646"/>
    <lineage>
        <taxon>Eukaryota</taxon>
        <taxon>Fungi</taxon>
        <taxon>Dikarya</taxon>
        <taxon>Ascomycota</taxon>
        <taxon>Saccharomycotina</taxon>
        <taxon>Pichiomycetes</taxon>
        <taxon>Debaryomycetaceae</taxon>
        <taxon>Yamadazyma</taxon>
    </lineage>
</organism>
<dbReference type="GO" id="GO:0140082">
    <property type="term" value="F:SUMO-ubiquitin ligase activity"/>
    <property type="evidence" value="ECO:0007669"/>
    <property type="project" value="TreeGrafter"/>
</dbReference>
<feature type="domain" description="RING-type" evidence="6">
    <location>
        <begin position="105"/>
        <end position="155"/>
    </location>
</feature>
<dbReference type="InterPro" id="IPR027370">
    <property type="entry name" value="Znf-RING_euk"/>
</dbReference>
<dbReference type="AlphaFoldDB" id="G3B4N7"/>
<dbReference type="PROSITE" id="PS00518">
    <property type="entry name" value="ZF_RING_1"/>
    <property type="match status" value="1"/>
</dbReference>
<dbReference type="Pfam" id="PF13445">
    <property type="entry name" value="zf-RING_UBOX"/>
    <property type="match status" value="1"/>
</dbReference>
<dbReference type="GeneID" id="18245812"/>
<dbReference type="HOGENOM" id="CLU_1496002_0_0_1"/>
<evidence type="ECO:0000313" key="7">
    <source>
        <dbReference type="EMBL" id="EGV63993.1"/>
    </source>
</evidence>
<dbReference type="RefSeq" id="XP_006686307.1">
    <property type="nucleotide sequence ID" value="XM_006686244.1"/>
</dbReference>
<dbReference type="GO" id="GO:0033768">
    <property type="term" value="C:SUMO-targeted ubiquitin ligase complex"/>
    <property type="evidence" value="ECO:0007669"/>
    <property type="project" value="TreeGrafter"/>
</dbReference>